<dbReference type="EMBL" id="CAMGYJ010000009">
    <property type="protein sequence ID" value="CAI0539878.1"/>
    <property type="molecule type" value="Genomic_DNA"/>
</dbReference>
<feature type="compositionally biased region" description="Low complexity" evidence="9">
    <location>
        <begin position="344"/>
        <end position="370"/>
    </location>
</feature>
<evidence type="ECO:0000256" key="8">
    <source>
        <dbReference type="PROSITE-ProRule" id="PRU00175"/>
    </source>
</evidence>
<dbReference type="SMART" id="SM00184">
    <property type="entry name" value="RING"/>
    <property type="match status" value="1"/>
</dbReference>
<dbReference type="PANTHER" id="PTHR15710:SF217">
    <property type="entry name" value="E3 UBIQUITIN-PROTEIN LIGASE RDUF2"/>
    <property type="match status" value="1"/>
</dbReference>
<feature type="domain" description="RING-type" evidence="10">
    <location>
        <begin position="193"/>
        <end position="234"/>
    </location>
</feature>
<comment type="catalytic activity">
    <reaction evidence="1">
        <text>S-ubiquitinyl-[E2 ubiquitin-conjugating enzyme]-L-cysteine + [acceptor protein]-L-lysine = [E2 ubiquitin-conjugating enzyme]-L-cysteine + N(6)-ubiquitinyl-[acceptor protein]-L-lysine.</text>
        <dbReference type="EC" id="2.3.2.27"/>
    </reaction>
</comment>
<evidence type="ECO:0000256" key="9">
    <source>
        <dbReference type="SAM" id="MobiDB-lite"/>
    </source>
</evidence>
<evidence type="ECO:0000256" key="2">
    <source>
        <dbReference type="ARBA" id="ARBA00012483"/>
    </source>
</evidence>
<keyword evidence="5 8" id="KW-0863">Zinc-finger</keyword>
<evidence type="ECO:0000313" key="12">
    <source>
        <dbReference type="Proteomes" id="UP001154282"/>
    </source>
</evidence>
<dbReference type="GO" id="GO:0005737">
    <property type="term" value="C:cytoplasm"/>
    <property type="evidence" value="ECO:0007669"/>
    <property type="project" value="TreeGrafter"/>
</dbReference>
<evidence type="ECO:0000256" key="3">
    <source>
        <dbReference type="ARBA" id="ARBA00022679"/>
    </source>
</evidence>
<dbReference type="EC" id="2.3.2.27" evidence="2"/>
<dbReference type="GO" id="GO:0016567">
    <property type="term" value="P:protein ubiquitination"/>
    <property type="evidence" value="ECO:0007669"/>
    <property type="project" value="TreeGrafter"/>
</dbReference>
<dbReference type="FunFam" id="3.30.40.10:FF:000022">
    <property type="entry name" value="E3 ubiquitin-protein ligase RING1-like"/>
    <property type="match status" value="1"/>
</dbReference>
<sequence length="392" mass="43635">MSSSTIAPSTSSPPSLYWCYNCTQFVTFLSTNDLGIYCSHCGNEFIEQIQSNAQVESPYRIINLLGNNVALNSHGGRRNSNRFPNLRFRRTHPNVGDRFSYNPIVVLRGAIIEGRSTYELYYDDGTGSGLRPVPTSISEFLMISGFQLLLNHLDQNEISSFGRIGNLPASKVVVEMLPTVEIDQKVVLSESNCAICKEPFEIGFGAREMPCKHIYHSDCILPWLAIRNSCPVCRHELPRDQQEGENVEETPPIEEIVGLTIWRLPGGGFAVGRFRGRMRVSERNSPRVLTEMDEGFNGGRGGGRSGVPRRVSWITRTNRGRGNSGGLRRIVRGFLSLLRFRSSSSSSNMRGESVSFGSFNRSSSTRSSSSLGAHMRRRGRGIDLEAETNVDR</sequence>
<dbReference type="InterPro" id="IPR010543">
    <property type="entry name" value="DUF1117"/>
</dbReference>
<name>A0AAV0Q651_9ROSI</name>
<dbReference type="Proteomes" id="UP001154282">
    <property type="component" value="Unassembled WGS sequence"/>
</dbReference>
<dbReference type="Pfam" id="PF06547">
    <property type="entry name" value="DUF1117"/>
    <property type="match status" value="1"/>
</dbReference>
<evidence type="ECO:0000256" key="7">
    <source>
        <dbReference type="ARBA" id="ARBA00022833"/>
    </source>
</evidence>
<evidence type="ECO:0000313" key="11">
    <source>
        <dbReference type="EMBL" id="CAI0539878.1"/>
    </source>
</evidence>
<gene>
    <name evidence="11" type="ORF">LITE_LOCUS41445</name>
</gene>
<dbReference type="CDD" id="cd16667">
    <property type="entry name" value="RING-H2_RNF126-like"/>
    <property type="match status" value="1"/>
</dbReference>
<reference evidence="11" key="1">
    <citation type="submission" date="2022-08" db="EMBL/GenBank/DDBJ databases">
        <authorList>
            <person name="Gutierrez-Valencia J."/>
        </authorList>
    </citation>
    <scope>NUCLEOTIDE SEQUENCE</scope>
</reference>
<dbReference type="InterPro" id="IPR039525">
    <property type="entry name" value="RNF126-like_zinc-ribbon"/>
</dbReference>
<evidence type="ECO:0000256" key="4">
    <source>
        <dbReference type="ARBA" id="ARBA00022723"/>
    </source>
</evidence>
<dbReference type="Pfam" id="PF13639">
    <property type="entry name" value="zf-RING_2"/>
    <property type="match status" value="1"/>
</dbReference>
<dbReference type="InterPro" id="IPR013083">
    <property type="entry name" value="Znf_RING/FYVE/PHD"/>
</dbReference>
<keyword evidence="3" id="KW-0808">Transferase</keyword>
<dbReference type="GO" id="GO:0061630">
    <property type="term" value="F:ubiquitin protein ligase activity"/>
    <property type="evidence" value="ECO:0007669"/>
    <property type="project" value="UniProtKB-EC"/>
</dbReference>
<organism evidence="11 12">
    <name type="scientific">Linum tenue</name>
    <dbReference type="NCBI Taxonomy" id="586396"/>
    <lineage>
        <taxon>Eukaryota</taxon>
        <taxon>Viridiplantae</taxon>
        <taxon>Streptophyta</taxon>
        <taxon>Embryophyta</taxon>
        <taxon>Tracheophyta</taxon>
        <taxon>Spermatophyta</taxon>
        <taxon>Magnoliopsida</taxon>
        <taxon>eudicotyledons</taxon>
        <taxon>Gunneridae</taxon>
        <taxon>Pentapetalae</taxon>
        <taxon>rosids</taxon>
        <taxon>fabids</taxon>
        <taxon>Malpighiales</taxon>
        <taxon>Linaceae</taxon>
        <taxon>Linum</taxon>
    </lineage>
</organism>
<dbReference type="GO" id="GO:0008270">
    <property type="term" value="F:zinc ion binding"/>
    <property type="evidence" value="ECO:0007669"/>
    <property type="project" value="UniProtKB-KW"/>
</dbReference>
<evidence type="ECO:0000259" key="10">
    <source>
        <dbReference type="PROSITE" id="PS50089"/>
    </source>
</evidence>
<dbReference type="SUPFAM" id="SSF57850">
    <property type="entry name" value="RING/U-box"/>
    <property type="match status" value="1"/>
</dbReference>
<comment type="caution">
    <text evidence="11">The sequence shown here is derived from an EMBL/GenBank/DDBJ whole genome shotgun (WGS) entry which is preliminary data.</text>
</comment>
<keyword evidence="4" id="KW-0479">Metal-binding</keyword>
<protein>
    <recommendedName>
        <fullName evidence="2">RING-type E3 ubiquitin transferase</fullName>
        <ecNumber evidence="2">2.3.2.27</ecNumber>
    </recommendedName>
</protein>
<accession>A0AAV0Q651</accession>
<dbReference type="PROSITE" id="PS50089">
    <property type="entry name" value="ZF_RING_2"/>
    <property type="match status" value="1"/>
</dbReference>
<evidence type="ECO:0000256" key="5">
    <source>
        <dbReference type="ARBA" id="ARBA00022771"/>
    </source>
</evidence>
<evidence type="ECO:0000256" key="1">
    <source>
        <dbReference type="ARBA" id="ARBA00000900"/>
    </source>
</evidence>
<dbReference type="PANTHER" id="PTHR15710">
    <property type="entry name" value="E3 UBIQUITIN-PROTEIN LIGASE PRAJA"/>
    <property type="match status" value="1"/>
</dbReference>
<keyword evidence="6" id="KW-0833">Ubl conjugation pathway</keyword>
<keyword evidence="12" id="KW-1185">Reference proteome</keyword>
<proteinExistence type="predicted"/>
<keyword evidence="7" id="KW-0862">Zinc</keyword>
<feature type="region of interest" description="Disordered" evidence="9">
    <location>
        <begin position="344"/>
        <end position="392"/>
    </location>
</feature>
<dbReference type="AlphaFoldDB" id="A0AAV0Q651"/>
<dbReference type="Pfam" id="PF14369">
    <property type="entry name" value="Zn_ribbon_19"/>
    <property type="match status" value="1"/>
</dbReference>
<dbReference type="InterPro" id="IPR001841">
    <property type="entry name" value="Znf_RING"/>
</dbReference>
<evidence type="ECO:0000256" key="6">
    <source>
        <dbReference type="ARBA" id="ARBA00022786"/>
    </source>
</evidence>
<dbReference type="Gene3D" id="3.30.40.10">
    <property type="entry name" value="Zinc/RING finger domain, C3HC4 (zinc finger)"/>
    <property type="match status" value="1"/>
</dbReference>